<name>A0ABP1BYY9_9BRYO</name>
<accession>A0ABP1BYY9</accession>
<dbReference type="Pfam" id="PF13499">
    <property type="entry name" value="EF-hand_7"/>
    <property type="match status" value="1"/>
</dbReference>
<evidence type="ECO:0000313" key="16">
    <source>
        <dbReference type="EMBL" id="CAK9881687.1"/>
    </source>
</evidence>
<dbReference type="EMBL" id="OZ023709">
    <property type="protein sequence ID" value="CAK9881687.1"/>
    <property type="molecule type" value="Genomic_DNA"/>
</dbReference>
<reference evidence="16" key="1">
    <citation type="submission" date="2024-03" db="EMBL/GenBank/DDBJ databases">
        <authorList>
            <consortium name="ELIXIR-Norway"/>
            <consortium name="Elixir Norway"/>
        </authorList>
    </citation>
    <scope>NUCLEOTIDE SEQUENCE</scope>
</reference>
<dbReference type="InterPro" id="IPR035892">
    <property type="entry name" value="C2_domain_sf"/>
</dbReference>
<dbReference type="InterPro" id="IPR002048">
    <property type="entry name" value="EF_hand_dom"/>
</dbReference>
<keyword evidence="17" id="KW-1185">Reference proteome</keyword>
<evidence type="ECO:0000256" key="8">
    <source>
        <dbReference type="ARBA" id="ARBA00023136"/>
    </source>
</evidence>
<dbReference type="Pfam" id="PF02666">
    <property type="entry name" value="PS_Dcarbxylase"/>
    <property type="match status" value="1"/>
</dbReference>
<sequence length="660" mass="73797">MSHGESFNKSSPKTIDSIATCNTQNTQNENKHGMMHIKNFNIYGHPNRPIYVVGGSSKSGGSHLREEQFSGVALIQLISAQLQLKGKWFACVAIGEQTFLTATSIHTDKPEWKSERTVVLEANGPRIVRISVHEAHLTGNKLVCYCELDLSDIFDSETDHSNEVHNLIDPNSNTKVVGKITLSYSAEDRSVTEMKFARRLLSMMDHNETGELSFKSFCDLIKAFGNTLPVSKLQEIFNEADTNKDGKVNTDELAALIANSEVRTFRINQCPVCGENLGHDDLLNDMIHMSLCFDEGTGSHIMTGGFMTDKQASNGWMFKLSEWASFSTYDVGRANTGHILVFDRRTKRLVEELIDMKIVLSMRAIYQSKAGLALIDVGTKNLLQSISEKQGRHMKTAESKKDIPKFIEFFKDRVIVDEFKEPVEYYKTFNDFFIRELKPGVRPIAYEDIDSVAVSAADSRLMAFNSPDDATRFWIKGRKFSVTGLLGEDIAKDFEGGPMVIYRLAPQDYHRFHAPVSGKMIKVVNISGYLYTVNPIAVNSKYCNVFTDNKRAIYIIDTSDFGKVAMVAIGATMVGSINLFKKEGDTIKKGEQMGYFQFGGSTVIVVFQQSSIELDKDLLANSQRSLETLVYMGMTVGVAQGSSYEAMLQTLTFDIYMETS</sequence>
<dbReference type="SUPFAM" id="SSF49562">
    <property type="entry name" value="C2 domain (Calcium/lipid-binding domain, CaLB)"/>
    <property type="match status" value="1"/>
</dbReference>
<dbReference type="InterPro" id="IPR018247">
    <property type="entry name" value="EF_Hand_1_Ca_BS"/>
</dbReference>
<dbReference type="HAMAP" id="MF_00663">
    <property type="entry name" value="PS_decarb_PSD_B_type2"/>
    <property type="match status" value="1"/>
</dbReference>
<dbReference type="PROSITE" id="PS50222">
    <property type="entry name" value="EF_HAND_2"/>
    <property type="match status" value="2"/>
</dbReference>
<dbReference type="InterPro" id="IPR033177">
    <property type="entry name" value="PSD-B"/>
</dbReference>
<gene>
    <name evidence="16" type="ORF">CSSPJE1EN2_LOCUS23043</name>
</gene>
<dbReference type="InterPro" id="IPR003817">
    <property type="entry name" value="PS_Dcarbxylase"/>
</dbReference>
<evidence type="ECO:0000256" key="7">
    <source>
        <dbReference type="ARBA" id="ARBA00023098"/>
    </source>
</evidence>
<evidence type="ECO:0000256" key="13">
    <source>
        <dbReference type="ARBA" id="ARBA00023317"/>
    </source>
</evidence>
<evidence type="ECO:0000256" key="1">
    <source>
        <dbReference type="ARBA" id="ARBA00001928"/>
    </source>
</evidence>
<keyword evidence="12" id="KW-1208">Phospholipid metabolism</keyword>
<comment type="cofactor">
    <cofactor evidence="1">
        <name>pyruvate</name>
        <dbReference type="ChEBI" id="CHEBI:15361"/>
    </cofactor>
</comment>
<evidence type="ECO:0000256" key="9">
    <source>
        <dbReference type="ARBA" id="ARBA00023145"/>
    </source>
</evidence>
<evidence type="ECO:0000313" key="17">
    <source>
        <dbReference type="Proteomes" id="UP001497522"/>
    </source>
</evidence>
<feature type="domain" description="EF-hand" evidence="15">
    <location>
        <begin position="228"/>
        <end position="263"/>
    </location>
</feature>
<evidence type="ECO:0000256" key="10">
    <source>
        <dbReference type="ARBA" id="ARBA00023209"/>
    </source>
</evidence>
<dbReference type="SUPFAM" id="SSF47473">
    <property type="entry name" value="EF-hand"/>
    <property type="match status" value="1"/>
</dbReference>
<evidence type="ECO:0000256" key="6">
    <source>
        <dbReference type="ARBA" id="ARBA00022837"/>
    </source>
</evidence>
<keyword evidence="4" id="KW-0444">Lipid biosynthesis</keyword>
<dbReference type="CDD" id="cd00051">
    <property type="entry name" value="EFh"/>
    <property type="match status" value="1"/>
</dbReference>
<feature type="non-terminal residue" evidence="16">
    <location>
        <position position="660"/>
    </location>
</feature>
<evidence type="ECO:0000256" key="11">
    <source>
        <dbReference type="ARBA" id="ARBA00023239"/>
    </source>
</evidence>
<dbReference type="PANTHER" id="PTHR10067:SF17">
    <property type="entry name" value="PHOSPHATIDYLSERINE DECARBOXYLASE PROENZYME 2"/>
    <property type="match status" value="1"/>
</dbReference>
<proteinExistence type="inferred from homology"/>
<keyword evidence="10" id="KW-0594">Phospholipid biosynthesis</keyword>
<dbReference type="EC" id="4.1.1.65" evidence="3"/>
<keyword evidence="13" id="KW-0670">Pyruvate</keyword>
<protein>
    <recommendedName>
        <fullName evidence="3">phosphatidylserine decarboxylase</fullName>
        <ecNumber evidence="3">4.1.1.65</ecNumber>
    </recommendedName>
</protein>
<keyword evidence="6" id="KW-0106">Calcium</keyword>
<dbReference type="InterPro" id="IPR011992">
    <property type="entry name" value="EF-hand-dom_pair"/>
</dbReference>
<dbReference type="SMART" id="SM00054">
    <property type="entry name" value="EFh"/>
    <property type="match status" value="2"/>
</dbReference>
<evidence type="ECO:0000259" key="15">
    <source>
        <dbReference type="PROSITE" id="PS50222"/>
    </source>
</evidence>
<dbReference type="PANTHER" id="PTHR10067">
    <property type="entry name" value="PHOSPHATIDYLSERINE DECARBOXYLASE"/>
    <property type="match status" value="1"/>
</dbReference>
<evidence type="ECO:0000256" key="12">
    <source>
        <dbReference type="ARBA" id="ARBA00023264"/>
    </source>
</evidence>
<organism evidence="16 17">
    <name type="scientific">Sphagnum jensenii</name>
    <dbReference type="NCBI Taxonomy" id="128206"/>
    <lineage>
        <taxon>Eukaryota</taxon>
        <taxon>Viridiplantae</taxon>
        <taxon>Streptophyta</taxon>
        <taxon>Embryophyta</taxon>
        <taxon>Bryophyta</taxon>
        <taxon>Sphagnophytina</taxon>
        <taxon>Sphagnopsida</taxon>
        <taxon>Sphagnales</taxon>
        <taxon>Sphagnaceae</taxon>
        <taxon>Sphagnum</taxon>
    </lineage>
</organism>
<evidence type="ECO:0000256" key="3">
    <source>
        <dbReference type="ARBA" id="ARBA00012243"/>
    </source>
</evidence>
<dbReference type="Gene3D" id="2.60.40.150">
    <property type="entry name" value="C2 domain"/>
    <property type="match status" value="1"/>
</dbReference>
<keyword evidence="5" id="KW-0210">Decarboxylase</keyword>
<keyword evidence="9" id="KW-0865">Zymogen</keyword>
<feature type="domain" description="EF-hand" evidence="15">
    <location>
        <begin position="192"/>
        <end position="227"/>
    </location>
</feature>
<keyword evidence="11" id="KW-0456">Lyase</keyword>
<keyword evidence="8" id="KW-0472">Membrane</keyword>
<evidence type="ECO:0000256" key="2">
    <source>
        <dbReference type="ARBA" id="ARBA00005189"/>
    </source>
</evidence>
<keyword evidence="7" id="KW-0443">Lipid metabolism</keyword>
<evidence type="ECO:0000256" key="14">
    <source>
        <dbReference type="ARBA" id="ARBA00024326"/>
    </source>
</evidence>
<dbReference type="PROSITE" id="PS00018">
    <property type="entry name" value="EF_HAND_1"/>
    <property type="match status" value="1"/>
</dbReference>
<comment type="pathway">
    <text evidence="2">Lipid metabolism.</text>
</comment>
<comment type="pathway">
    <text evidence="14">Phospholipid metabolism; phosphatidylethanolamine biosynthesis.</text>
</comment>
<evidence type="ECO:0000256" key="4">
    <source>
        <dbReference type="ARBA" id="ARBA00022516"/>
    </source>
</evidence>
<dbReference type="Proteomes" id="UP001497522">
    <property type="component" value="Chromosome 8"/>
</dbReference>
<dbReference type="Gene3D" id="1.10.238.10">
    <property type="entry name" value="EF-hand"/>
    <property type="match status" value="1"/>
</dbReference>
<dbReference type="InterPro" id="IPR033179">
    <property type="entry name" value="PSD_type2_pro"/>
</dbReference>
<evidence type="ECO:0000256" key="5">
    <source>
        <dbReference type="ARBA" id="ARBA00022793"/>
    </source>
</evidence>
<dbReference type="NCBIfam" id="TIGR00163">
    <property type="entry name" value="PS_decarb"/>
    <property type="match status" value="1"/>
</dbReference>